<dbReference type="SUPFAM" id="SSF57756">
    <property type="entry name" value="Retrovirus zinc finger-like domains"/>
    <property type="match status" value="1"/>
</dbReference>
<protein>
    <recommendedName>
        <fullName evidence="3">CCHC-type domain-containing protein</fullName>
    </recommendedName>
</protein>
<dbReference type="InterPro" id="IPR001878">
    <property type="entry name" value="Znf_CCHC"/>
</dbReference>
<dbReference type="GO" id="GO:0003676">
    <property type="term" value="F:nucleic acid binding"/>
    <property type="evidence" value="ECO:0007669"/>
    <property type="project" value="InterPro"/>
</dbReference>
<dbReference type="AlphaFoldDB" id="A0A392UAD7"/>
<dbReference type="GO" id="GO:0008270">
    <property type="term" value="F:zinc ion binding"/>
    <property type="evidence" value="ECO:0007669"/>
    <property type="project" value="UniProtKB-KW"/>
</dbReference>
<dbReference type="Proteomes" id="UP000265520">
    <property type="component" value="Unassembled WGS sequence"/>
</dbReference>
<evidence type="ECO:0000313" key="4">
    <source>
        <dbReference type="EMBL" id="MCI69998.1"/>
    </source>
</evidence>
<feature type="non-terminal residue" evidence="4">
    <location>
        <position position="1"/>
    </location>
</feature>
<evidence type="ECO:0000313" key="5">
    <source>
        <dbReference type="Proteomes" id="UP000265520"/>
    </source>
</evidence>
<dbReference type="EMBL" id="LXQA010766746">
    <property type="protein sequence ID" value="MCI69998.1"/>
    <property type="molecule type" value="Genomic_DNA"/>
</dbReference>
<sequence length="59" mass="6575">KGKNQDRGKPYDNKGKKQDGSGSGKKDMKCLKCGRWGHKTEECRNPDAKCFKCGRKIGS</sequence>
<evidence type="ECO:0000256" key="2">
    <source>
        <dbReference type="SAM" id="MobiDB-lite"/>
    </source>
</evidence>
<keyword evidence="1" id="KW-0479">Metal-binding</keyword>
<evidence type="ECO:0000259" key="3">
    <source>
        <dbReference type="PROSITE" id="PS50158"/>
    </source>
</evidence>
<dbReference type="PROSITE" id="PS50158">
    <property type="entry name" value="ZF_CCHC"/>
    <property type="match status" value="1"/>
</dbReference>
<accession>A0A392UAD7</accession>
<keyword evidence="1" id="KW-0862">Zinc</keyword>
<dbReference type="InterPro" id="IPR036875">
    <property type="entry name" value="Znf_CCHC_sf"/>
</dbReference>
<keyword evidence="5" id="KW-1185">Reference proteome</keyword>
<organism evidence="4 5">
    <name type="scientific">Trifolium medium</name>
    <dbReference type="NCBI Taxonomy" id="97028"/>
    <lineage>
        <taxon>Eukaryota</taxon>
        <taxon>Viridiplantae</taxon>
        <taxon>Streptophyta</taxon>
        <taxon>Embryophyta</taxon>
        <taxon>Tracheophyta</taxon>
        <taxon>Spermatophyta</taxon>
        <taxon>Magnoliopsida</taxon>
        <taxon>eudicotyledons</taxon>
        <taxon>Gunneridae</taxon>
        <taxon>Pentapetalae</taxon>
        <taxon>rosids</taxon>
        <taxon>fabids</taxon>
        <taxon>Fabales</taxon>
        <taxon>Fabaceae</taxon>
        <taxon>Papilionoideae</taxon>
        <taxon>50 kb inversion clade</taxon>
        <taxon>NPAAA clade</taxon>
        <taxon>Hologalegina</taxon>
        <taxon>IRL clade</taxon>
        <taxon>Trifolieae</taxon>
        <taxon>Trifolium</taxon>
    </lineage>
</organism>
<evidence type="ECO:0000256" key="1">
    <source>
        <dbReference type="PROSITE-ProRule" id="PRU00047"/>
    </source>
</evidence>
<proteinExistence type="predicted"/>
<dbReference type="Gene3D" id="4.10.60.10">
    <property type="entry name" value="Zinc finger, CCHC-type"/>
    <property type="match status" value="1"/>
</dbReference>
<name>A0A392UAD7_9FABA</name>
<feature type="region of interest" description="Disordered" evidence="2">
    <location>
        <begin position="1"/>
        <end position="27"/>
    </location>
</feature>
<feature type="domain" description="CCHC-type" evidence="3">
    <location>
        <begin position="29"/>
        <end position="45"/>
    </location>
</feature>
<keyword evidence="1" id="KW-0863">Zinc-finger</keyword>
<comment type="caution">
    <text evidence="4">The sequence shown here is derived from an EMBL/GenBank/DDBJ whole genome shotgun (WGS) entry which is preliminary data.</text>
</comment>
<reference evidence="4 5" key="1">
    <citation type="journal article" date="2018" name="Front. Plant Sci.">
        <title>Red Clover (Trifolium pratense) and Zigzag Clover (T. medium) - A Picture of Genomic Similarities and Differences.</title>
        <authorList>
            <person name="Dluhosova J."/>
            <person name="Istvanek J."/>
            <person name="Nedelnik J."/>
            <person name="Repkova J."/>
        </authorList>
    </citation>
    <scope>NUCLEOTIDE SEQUENCE [LARGE SCALE GENOMIC DNA]</scope>
    <source>
        <strain evidence="5">cv. 10/8</strain>
        <tissue evidence="4">Leaf</tissue>
    </source>
</reference>